<dbReference type="GO" id="GO:0003743">
    <property type="term" value="F:translation initiation factor activity"/>
    <property type="evidence" value="ECO:0007669"/>
    <property type="project" value="UniProtKB-KW"/>
</dbReference>
<dbReference type="GO" id="GO:0005850">
    <property type="term" value="C:eukaryotic translation initiation factor 2 complex"/>
    <property type="evidence" value="ECO:0007669"/>
    <property type="project" value="TreeGrafter"/>
</dbReference>
<dbReference type="SMART" id="SM00653">
    <property type="entry name" value="eIF2B_5"/>
    <property type="match status" value="1"/>
</dbReference>
<evidence type="ECO:0000256" key="5">
    <source>
        <dbReference type="ARBA" id="ARBA00042452"/>
    </source>
</evidence>
<dbReference type="FunFam" id="3.30.30.170:FF:000001">
    <property type="entry name" value="Eukaryotic translation initiation factor 2 subunit"/>
    <property type="match status" value="1"/>
</dbReference>
<evidence type="ECO:0000256" key="4">
    <source>
        <dbReference type="ARBA" id="ARBA00040874"/>
    </source>
</evidence>
<proteinExistence type="inferred from homology"/>
<accession>A0A922LAM6</accession>
<dbReference type="SUPFAM" id="SSF75689">
    <property type="entry name" value="Zinc-binding domain of translation initiation factor 2 beta"/>
    <property type="match status" value="1"/>
</dbReference>
<feature type="compositionally biased region" description="Acidic residues" evidence="6">
    <location>
        <begin position="134"/>
        <end position="152"/>
    </location>
</feature>
<evidence type="ECO:0000313" key="9">
    <source>
        <dbReference type="Proteomes" id="UP000790347"/>
    </source>
</evidence>
<gene>
    <name evidence="8" type="primary">EIF2S2_1</name>
    <name evidence="8" type="ORF">DERF_003507</name>
</gene>
<dbReference type="PANTHER" id="PTHR23001">
    <property type="entry name" value="EUKARYOTIC TRANSLATION INITIATION FACTOR"/>
    <property type="match status" value="1"/>
</dbReference>
<dbReference type="AlphaFoldDB" id="A0A922LAM6"/>
<dbReference type="InterPro" id="IPR002735">
    <property type="entry name" value="Transl_init_fac_IF2/IF5_dom"/>
</dbReference>
<dbReference type="SUPFAM" id="SSF100966">
    <property type="entry name" value="Translation initiation factor 2 beta, aIF2beta, N-terminal domain"/>
    <property type="match status" value="1"/>
</dbReference>
<dbReference type="InterPro" id="IPR045196">
    <property type="entry name" value="IF2/IF5"/>
</dbReference>
<dbReference type="Pfam" id="PF01873">
    <property type="entry name" value="eIF-5_eIF-2B"/>
    <property type="match status" value="1"/>
</dbReference>
<dbReference type="InterPro" id="IPR016190">
    <property type="entry name" value="Transl_init_fac_IF2/IF5_Zn-bd"/>
</dbReference>
<evidence type="ECO:0000313" key="8">
    <source>
        <dbReference type="EMBL" id="KAH9529631.1"/>
    </source>
</evidence>
<dbReference type="Gene3D" id="3.30.30.170">
    <property type="match status" value="1"/>
</dbReference>
<name>A0A922LAM6_DERFA</name>
<sequence length="331" mass="38161">MADDELDLDLTTKKKKKTKKPYDFTALDDEESSVKTESVNDSNVATETKTNDVPLDDDLDLADFSGLKKKKKKKKPFNLEELENALPSESGEKESPGDEKPDDSQATEAVDDFDLDFSVSKKKKKKKKTTFDLPDQDDFDKENDADADDDLKEDIQFSGGPSKWLDSDRDYTYDELLEMIYNKIKKRILKVNLEVEKNMFYVLHKFFVLVPKKHHLPIFLKFVNRMLHRQSKHLQNFLLTELGTSGSVDANNQLIIKGRFQQKQIESVLRRYIKEYVACQTCRSPETILQKETRLFFLQCESCGSRRSVANIKSGFQAVTGRRSAMRARTN</sequence>
<dbReference type="InterPro" id="IPR016189">
    <property type="entry name" value="Transl_init_fac_IF2/IF5_N"/>
</dbReference>
<keyword evidence="9" id="KW-1185">Reference proteome</keyword>
<protein>
    <recommendedName>
        <fullName evidence="4">Eukaryotic translation initiation factor 2 subunit 2</fullName>
    </recommendedName>
    <alternativeName>
        <fullName evidence="5">Eukaryotic translation initiation factor 2 subunit beta</fullName>
    </alternativeName>
</protein>
<evidence type="ECO:0000256" key="1">
    <source>
        <dbReference type="ARBA" id="ARBA00010397"/>
    </source>
</evidence>
<reference evidence="8" key="2">
    <citation type="journal article" date="2022" name="Res Sq">
        <title>Comparative Genomics Reveals Insights into the Divergent Evolution of Astigmatic Mites and Household Pest Adaptations.</title>
        <authorList>
            <person name="Xiong Q."/>
            <person name="Wan A.T.-Y."/>
            <person name="Liu X.-Y."/>
            <person name="Fung C.S.-H."/>
            <person name="Xiao X."/>
            <person name="Malainual N."/>
            <person name="Hou J."/>
            <person name="Wang L."/>
            <person name="Wang M."/>
            <person name="Yang K."/>
            <person name="Cui Y."/>
            <person name="Leung E."/>
            <person name="Nong W."/>
            <person name="Shin S.-K."/>
            <person name="Au S."/>
            <person name="Jeong K.Y."/>
            <person name="Chew F.T."/>
            <person name="Hui J."/>
            <person name="Leung T.F."/>
            <person name="Tungtrongchitr A."/>
            <person name="Zhong N."/>
            <person name="Liu Z."/>
            <person name="Tsui S."/>
        </authorList>
    </citation>
    <scope>NUCLEOTIDE SEQUENCE</scope>
    <source>
        <strain evidence="8">Derf</strain>
        <tissue evidence="8">Whole organism</tissue>
    </source>
</reference>
<comment type="caution">
    <text evidence="8">The sequence shown here is derived from an EMBL/GenBank/DDBJ whole genome shotgun (WGS) entry which is preliminary data.</text>
</comment>
<reference evidence="8" key="1">
    <citation type="submission" date="2013-05" db="EMBL/GenBank/DDBJ databases">
        <authorList>
            <person name="Yim A.K.Y."/>
            <person name="Chan T.F."/>
            <person name="Ji K.M."/>
            <person name="Liu X.Y."/>
            <person name="Zhou J.W."/>
            <person name="Li R.Q."/>
            <person name="Yang K.Y."/>
            <person name="Li J."/>
            <person name="Li M."/>
            <person name="Law P.T.W."/>
            <person name="Wu Y.L."/>
            <person name="Cai Z.L."/>
            <person name="Qin H."/>
            <person name="Bao Y."/>
            <person name="Leung R.K.K."/>
            <person name="Ng P.K.S."/>
            <person name="Zou J."/>
            <person name="Zhong X.J."/>
            <person name="Ran P.X."/>
            <person name="Zhong N.S."/>
            <person name="Liu Z.G."/>
            <person name="Tsui S.K.W."/>
        </authorList>
    </citation>
    <scope>NUCLEOTIDE SEQUENCE</scope>
    <source>
        <strain evidence="8">Derf</strain>
        <tissue evidence="8">Whole organism</tissue>
    </source>
</reference>
<comment type="similarity">
    <text evidence="1">Belongs to the eIF-2-beta/eIF-5 family.</text>
</comment>
<evidence type="ECO:0000256" key="6">
    <source>
        <dbReference type="SAM" id="MobiDB-lite"/>
    </source>
</evidence>
<feature type="compositionally biased region" description="Polar residues" evidence="6">
    <location>
        <begin position="35"/>
        <end position="48"/>
    </location>
</feature>
<keyword evidence="2 8" id="KW-0396">Initiation factor</keyword>
<dbReference type="Proteomes" id="UP000790347">
    <property type="component" value="Unassembled WGS sequence"/>
</dbReference>
<dbReference type="PANTHER" id="PTHR23001:SF3">
    <property type="entry name" value="EUKARYOTIC TRANSLATION INITIATION FACTOR 2 SUBUNIT 2"/>
    <property type="match status" value="1"/>
</dbReference>
<dbReference type="GO" id="GO:0001731">
    <property type="term" value="P:formation of translation preinitiation complex"/>
    <property type="evidence" value="ECO:0007669"/>
    <property type="project" value="TreeGrafter"/>
</dbReference>
<organism evidence="8 9">
    <name type="scientific">Dermatophagoides farinae</name>
    <name type="common">American house dust mite</name>
    <dbReference type="NCBI Taxonomy" id="6954"/>
    <lineage>
        <taxon>Eukaryota</taxon>
        <taxon>Metazoa</taxon>
        <taxon>Ecdysozoa</taxon>
        <taxon>Arthropoda</taxon>
        <taxon>Chelicerata</taxon>
        <taxon>Arachnida</taxon>
        <taxon>Acari</taxon>
        <taxon>Acariformes</taxon>
        <taxon>Sarcoptiformes</taxon>
        <taxon>Astigmata</taxon>
        <taxon>Psoroptidia</taxon>
        <taxon>Analgoidea</taxon>
        <taxon>Pyroglyphidae</taxon>
        <taxon>Dermatophagoidinae</taxon>
        <taxon>Dermatophagoides</taxon>
    </lineage>
</organism>
<evidence type="ECO:0000256" key="3">
    <source>
        <dbReference type="ARBA" id="ARBA00022917"/>
    </source>
</evidence>
<feature type="domain" description="Translation initiation factor IF2/IF5" evidence="7">
    <location>
        <begin position="211"/>
        <end position="306"/>
    </location>
</feature>
<feature type="region of interest" description="Disordered" evidence="6">
    <location>
        <begin position="29"/>
        <end position="108"/>
    </location>
</feature>
<dbReference type="GO" id="GO:0003729">
    <property type="term" value="F:mRNA binding"/>
    <property type="evidence" value="ECO:0007669"/>
    <property type="project" value="TreeGrafter"/>
</dbReference>
<evidence type="ECO:0000259" key="7">
    <source>
        <dbReference type="SMART" id="SM00653"/>
    </source>
</evidence>
<dbReference type="EMBL" id="ASGP02000001">
    <property type="protein sequence ID" value="KAH9529631.1"/>
    <property type="molecule type" value="Genomic_DNA"/>
</dbReference>
<feature type="compositionally biased region" description="Basic and acidic residues" evidence="6">
    <location>
        <begin position="90"/>
        <end position="103"/>
    </location>
</feature>
<evidence type="ECO:0000256" key="2">
    <source>
        <dbReference type="ARBA" id="ARBA00022540"/>
    </source>
</evidence>
<dbReference type="GO" id="GO:0031369">
    <property type="term" value="F:translation initiation factor binding"/>
    <property type="evidence" value="ECO:0007669"/>
    <property type="project" value="TreeGrafter"/>
</dbReference>
<feature type="compositionally biased region" description="Basic residues" evidence="6">
    <location>
        <begin position="67"/>
        <end position="76"/>
    </location>
</feature>
<feature type="region of interest" description="Disordered" evidence="6">
    <location>
        <begin position="131"/>
        <end position="152"/>
    </location>
</feature>
<keyword evidence="3" id="KW-0648">Protein biosynthesis</keyword>